<accession>A0A834DDI1</accession>
<feature type="compositionally biased region" description="Polar residues" evidence="1">
    <location>
        <begin position="94"/>
        <end position="104"/>
    </location>
</feature>
<evidence type="ECO:0000313" key="2">
    <source>
        <dbReference type="EMBL" id="KAF6074962.1"/>
    </source>
</evidence>
<sequence>MEGPSFRLGAQREERIQGRGAPVYCNLGQSKAIRSDVCCDIADRCQVLSSSRSLLPSFPPHSGRAAAPLSVRRGRGSAERSHLRGVTRAELGSEQFQPEQSSLALLTGPHALSESAPKPSQGQQHQSLPSQDPGTAEAGQADFRRRLTSGGG</sequence>
<feature type="region of interest" description="Disordered" evidence="1">
    <location>
        <begin position="52"/>
        <end position="152"/>
    </location>
</feature>
<dbReference type="EMBL" id="JABVXQ010000015">
    <property type="protein sequence ID" value="KAF6074962.1"/>
    <property type="molecule type" value="Genomic_DNA"/>
</dbReference>
<name>A0A834DDI1_9CHIR</name>
<dbReference type="Proteomes" id="UP000664940">
    <property type="component" value="Unassembled WGS sequence"/>
</dbReference>
<feature type="compositionally biased region" description="Low complexity" evidence="1">
    <location>
        <begin position="52"/>
        <end position="62"/>
    </location>
</feature>
<evidence type="ECO:0000313" key="3">
    <source>
        <dbReference type="Proteomes" id="UP000664940"/>
    </source>
</evidence>
<comment type="caution">
    <text evidence="2">The sequence shown here is derived from an EMBL/GenBank/DDBJ whole genome shotgun (WGS) entry which is preliminary data.</text>
</comment>
<protein>
    <submittedName>
        <fullName evidence="2">Uncharacterized protein</fullName>
    </submittedName>
</protein>
<evidence type="ECO:0000256" key="1">
    <source>
        <dbReference type="SAM" id="MobiDB-lite"/>
    </source>
</evidence>
<gene>
    <name evidence="2" type="ORF">HJG60_009372</name>
</gene>
<dbReference type="AlphaFoldDB" id="A0A834DDI1"/>
<organism evidence="2 3">
    <name type="scientific">Phyllostomus discolor</name>
    <name type="common">pale spear-nosed bat</name>
    <dbReference type="NCBI Taxonomy" id="89673"/>
    <lineage>
        <taxon>Eukaryota</taxon>
        <taxon>Metazoa</taxon>
        <taxon>Chordata</taxon>
        <taxon>Craniata</taxon>
        <taxon>Vertebrata</taxon>
        <taxon>Euteleostomi</taxon>
        <taxon>Mammalia</taxon>
        <taxon>Eutheria</taxon>
        <taxon>Laurasiatheria</taxon>
        <taxon>Chiroptera</taxon>
        <taxon>Yangochiroptera</taxon>
        <taxon>Phyllostomidae</taxon>
        <taxon>Phyllostominae</taxon>
        <taxon>Phyllostomus</taxon>
    </lineage>
</organism>
<reference evidence="2 3" key="1">
    <citation type="journal article" date="2020" name="Nature">
        <title>Six reference-quality genomes reveal evolution of bat adaptations.</title>
        <authorList>
            <person name="Jebb D."/>
            <person name="Huang Z."/>
            <person name="Pippel M."/>
            <person name="Hughes G.M."/>
            <person name="Lavrichenko K."/>
            <person name="Devanna P."/>
            <person name="Winkler S."/>
            <person name="Jermiin L.S."/>
            <person name="Skirmuntt E.C."/>
            <person name="Katzourakis A."/>
            <person name="Burkitt-Gray L."/>
            <person name="Ray D.A."/>
            <person name="Sullivan K.A.M."/>
            <person name="Roscito J.G."/>
            <person name="Kirilenko B.M."/>
            <person name="Davalos L.M."/>
            <person name="Corthals A.P."/>
            <person name="Power M.L."/>
            <person name="Jones G."/>
            <person name="Ransome R.D."/>
            <person name="Dechmann D.K.N."/>
            <person name="Locatelli A.G."/>
            <person name="Puechmaille S.J."/>
            <person name="Fedrigo O."/>
            <person name="Jarvis E.D."/>
            <person name="Hiller M."/>
            <person name="Vernes S.C."/>
            <person name="Myers E.W."/>
            <person name="Teeling E.C."/>
        </authorList>
    </citation>
    <scope>NUCLEOTIDE SEQUENCE [LARGE SCALE GENOMIC DNA]</scope>
    <source>
        <strain evidence="2">Bat1K_MPI-CBG_1</strain>
    </source>
</reference>
<proteinExistence type="predicted"/>
<feature type="compositionally biased region" description="Polar residues" evidence="1">
    <location>
        <begin position="118"/>
        <end position="133"/>
    </location>
</feature>